<dbReference type="AlphaFoldDB" id="A0A9Q1FDF3"/>
<protein>
    <recommendedName>
        <fullName evidence="6">Retinol dehydrogenase 14</fullName>
    </recommendedName>
</protein>
<gene>
    <name evidence="4" type="ORF">SKAU_G00189980</name>
</gene>
<evidence type="ECO:0000256" key="3">
    <source>
        <dbReference type="RuleBase" id="RU000363"/>
    </source>
</evidence>
<dbReference type="SUPFAM" id="SSF51735">
    <property type="entry name" value="NAD(P)-binding Rossmann-fold domains"/>
    <property type="match status" value="1"/>
</dbReference>
<evidence type="ECO:0000256" key="1">
    <source>
        <dbReference type="ARBA" id="ARBA00006484"/>
    </source>
</evidence>
<name>A0A9Q1FDF3_SYNKA</name>
<dbReference type="EMBL" id="JAINUF010000006">
    <property type="protein sequence ID" value="KAJ8356204.1"/>
    <property type="molecule type" value="Genomic_DNA"/>
</dbReference>
<dbReference type="Gene3D" id="3.40.50.720">
    <property type="entry name" value="NAD(P)-binding Rossmann-like Domain"/>
    <property type="match status" value="2"/>
</dbReference>
<comment type="similarity">
    <text evidence="1 3">Belongs to the short-chain dehydrogenases/reductases (SDR) family.</text>
</comment>
<keyword evidence="2" id="KW-0560">Oxidoreductase</keyword>
<dbReference type="Pfam" id="PF00106">
    <property type="entry name" value="adh_short"/>
    <property type="match status" value="1"/>
</dbReference>
<dbReference type="PRINTS" id="PR00080">
    <property type="entry name" value="SDRFAMILY"/>
</dbReference>
<dbReference type="Proteomes" id="UP001152622">
    <property type="component" value="Chromosome 6"/>
</dbReference>
<dbReference type="OrthoDB" id="191139at2759"/>
<sequence>MMRGKTIIMTGANGSIGKATAAERFKLQARVIMACWDQQRAEDAARDFRQEAGPNQGEVVIKHLDLASMKSVHSFYEEILKAESWIDILINSAGVFQCPYTKTDEGFEMQFGVNPSRIIVVSAKLYKYRDINFEDLNSEQSYNKAFAYSQSKLANLLFTQELAQHLGETPLYLACSPKVEGIKGRCFANCEEEELLPKATDEQGARKLWEISEVMVGLTK</sequence>
<organism evidence="4 5">
    <name type="scientific">Synaphobranchus kaupii</name>
    <name type="common">Kaup's arrowtooth eel</name>
    <dbReference type="NCBI Taxonomy" id="118154"/>
    <lineage>
        <taxon>Eukaryota</taxon>
        <taxon>Metazoa</taxon>
        <taxon>Chordata</taxon>
        <taxon>Craniata</taxon>
        <taxon>Vertebrata</taxon>
        <taxon>Euteleostomi</taxon>
        <taxon>Actinopterygii</taxon>
        <taxon>Neopterygii</taxon>
        <taxon>Teleostei</taxon>
        <taxon>Anguilliformes</taxon>
        <taxon>Synaphobranchidae</taxon>
        <taxon>Synaphobranchus</taxon>
    </lineage>
</organism>
<proteinExistence type="inferred from homology"/>
<evidence type="ECO:0000313" key="4">
    <source>
        <dbReference type="EMBL" id="KAJ8356204.1"/>
    </source>
</evidence>
<dbReference type="GO" id="GO:0016491">
    <property type="term" value="F:oxidoreductase activity"/>
    <property type="evidence" value="ECO:0007669"/>
    <property type="project" value="UniProtKB-KW"/>
</dbReference>
<evidence type="ECO:0000256" key="2">
    <source>
        <dbReference type="ARBA" id="ARBA00023002"/>
    </source>
</evidence>
<comment type="caution">
    <text evidence="4">The sequence shown here is derived from an EMBL/GenBank/DDBJ whole genome shotgun (WGS) entry which is preliminary data.</text>
</comment>
<evidence type="ECO:0008006" key="6">
    <source>
        <dbReference type="Google" id="ProtNLM"/>
    </source>
</evidence>
<dbReference type="PANTHER" id="PTHR43157:SF72">
    <property type="entry name" value="RETINOL DEHYDROGENASE 14"/>
    <property type="match status" value="1"/>
</dbReference>
<dbReference type="PRINTS" id="PR00081">
    <property type="entry name" value="GDHRDH"/>
</dbReference>
<reference evidence="4" key="1">
    <citation type="journal article" date="2023" name="Science">
        <title>Genome structures resolve the early diversification of teleost fishes.</title>
        <authorList>
            <person name="Parey E."/>
            <person name="Louis A."/>
            <person name="Montfort J."/>
            <person name="Bouchez O."/>
            <person name="Roques C."/>
            <person name="Iampietro C."/>
            <person name="Lluch J."/>
            <person name="Castinel A."/>
            <person name="Donnadieu C."/>
            <person name="Desvignes T."/>
            <person name="Floi Bucao C."/>
            <person name="Jouanno E."/>
            <person name="Wen M."/>
            <person name="Mejri S."/>
            <person name="Dirks R."/>
            <person name="Jansen H."/>
            <person name="Henkel C."/>
            <person name="Chen W.J."/>
            <person name="Zahm M."/>
            <person name="Cabau C."/>
            <person name="Klopp C."/>
            <person name="Thompson A.W."/>
            <person name="Robinson-Rechavi M."/>
            <person name="Braasch I."/>
            <person name="Lecointre G."/>
            <person name="Bobe J."/>
            <person name="Postlethwait J.H."/>
            <person name="Berthelot C."/>
            <person name="Roest Crollius H."/>
            <person name="Guiguen Y."/>
        </authorList>
    </citation>
    <scope>NUCLEOTIDE SEQUENCE</scope>
    <source>
        <strain evidence="4">WJC10195</strain>
    </source>
</reference>
<accession>A0A9Q1FDF3</accession>
<keyword evidence="5" id="KW-1185">Reference proteome</keyword>
<evidence type="ECO:0000313" key="5">
    <source>
        <dbReference type="Proteomes" id="UP001152622"/>
    </source>
</evidence>
<dbReference type="PANTHER" id="PTHR43157">
    <property type="entry name" value="PHOSPHATIDYLINOSITOL-GLYCAN BIOSYNTHESIS CLASS F PROTEIN-RELATED"/>
    <property type="match status" value="1"/>
</dbReference>
<dbReference type="InterPro" id="IPR002347">
    <property type="entry name" value="SDR_fam"/>
</dbReference>
<dbReference type="InterPro" id="IPR036291">
    <property type="entry name" value="NAD(P)-bd_dom_sf"/>
</dbReference>